<dbReference type="RefSeq" id="WP_147926167.1">
    <property type="nucleotide sequence ID" value="NZ_VKAC01000005.1"/>
</dbReference>
<dbReference type="EMBL" id="VKAC01000005">
    <property type="protein sequence ID" value="TXR56374.1"/>
    <property type="molecule type" value="Genomic_DNA"/>
</dbReference>
<feature type="transmembrane region" description="Helical" evidence="2">
    <location>
        <begin position="156"/>
        <end position="177"/>
    </location>
</feature>
<reference evidence="3 4" key="1">
    <citation type="submission" date="2019-07" db="EMBL/GenBank/DDBJ databases">
        <title>Quadrisphaera sp. strain DD2A genome sequencing and assembly.</title>
        <authorList>
            <person name="Kim I."/>
        </authorList>
    </citation>
    <scope>NUCLEOTIDE SEQUENCE [LARGE SCALE GENOMIC DNA]</scope>
    <source>
        <strain evidence="3 4">DD2A</strain>
    </source>
</reference>
<proteinExistence type="predicted"/>
<dbReference type="PANTHER" id="PTHR37422">
    <property type="entry name" value="TEICHURONIC ACID BIOSYNTHESIS PROTEIN TUAE"/>
    <property type="match status" value="1"/>
</dbReference>
<feature type="transmembrane region" description="Helical" evidence="2">
    <location>
        <begin position="397"/>
        <end position="421"/>
    </location>
</feature>
<accession>A0A5C8ZFT5</accession>
<gene>
    <name evidence="3" type="ORF">FMM08_09740</name>
</gene>
<feature type="region of interest" description="Disordered" evidence="1">
    <location>
        <begin position="467"/>
        <end position="496"/>
    </location>
</feature>
<feature type="transmembrane region" description="Helical" evidence="2">
    <location>
        <begin position="427"/>
        <end position="453"/>
    </location>
</feature>
<keyword evidence="4" id="KW-1185">Reference proteome</keyword>
<sequence length="496" mass="50357">MSLHAPVVLPGGPAAPRVAGRRGRRRARHLPAAWPLVLTGPLVTLASVVLAGRTGPMTAVLLALVATGAVSVVLCRDPARRAERALVFSAVMWAAMPATRMSGGTPLQLMMVGGAGLTLAVLLGRGTVKGSPWVGAVLALFAVMLASTAASHDQGAGFRLLLTVIAVLPALSLPGALDARGRRTVVASLVALGVVQGVVAAVEPTLFPEHLWVPAQRGADGLPVPLLNELLGNGVERSQGTLGHPLPLGLVLVASVALTVRGMPGLRWGVRLVLLVPLFAGLVAAGARASFLLAVVVVVVFGGRRTTVERVYLAVAAAALGGVALSAATPPSLGDTAESGSVTHRLGALTAAQELLARQDLVHVLFGNGFGSIGRMFDEGLLQDDGLRAIDNQFVSVLVQGGLAAVVLFSAVVVASVAAAPPTLRPALVSCVASLFLFDVLAWPAVAFVIFLLMGLATTRAADDGAVPVPSSGPPADPPSTGPAVHRSPHRLGGVE</sequence>
<evidence type="ECO:0000313" key="3">
    <source>
        <dbReference type="EMBL" id="TXR56374.1"/>
    </source>
</evidence>
<feature type="transmembrane region" description="Helical" evidence="2">
    <location>
        <begin position="272"/>
        <end position="299"/>
    </location>
</feature>
<keyword evidence="2" id="KW-0472">Membrane</keyword>
<dbReference type="Proteomes" id="UP000321234">
    <property type="component" value="Unassembled WGS sequence"/>
</dbReference>
<dbReference type="OrthoDB" id="5186621at2"/>
<evidence type="ECO:0000256" key="2">
    <source>
        <dbReference type="SAM" id="Phobius"/>
    </source>
</evidence>
<feature type="transmembrane region" description="Helical" evidence="2">
    <location>
        <begin position="184"/>
        <end position="202"/>
    </location>
</feature>
<feature type="compositionally biased region" description="Pro residues" evidence="1">
    <location>
        <begin position="471"/>
        <end position="481"/>
    </location>
</feature>
<dbReference type="AlphaFoldDB" id="A0A5C8ZFT5"/>
<keyword evidence="2" id="KW-1133">Transmembrane helix</keyword>
<keyword evidence="2" id="KW-0812">Transmembrane</keyword>
<dbReference type="InterPro" id="IPR051533">
    <property type="entry name" value="WaaL-like"/>
</dbReference>
<feature type="transmembrane region" description="Helical" evidence="2">
    <location>
        <begin position="105"/>
        <end position="124"/>
    </location>
</feature>
<evidence type="ECO:0008006" key="5">
    <source>
        <dbReference type="Google" id="ProtNLM"/>
    </source>
</evidence>
<organism evidence="3 4">
    <name type="scientific">Quadrisphaera setariae</name>
    <dbReference type="NCBI Taxonomy" id="2593304"/>
    <lineage>
        <taxon>Bacteria</taxon>
        <taxon>Bacillati</taxon>
        <taxon>Actinomycetota</taxon>
        <taxon>Actinomycetes</taxon>
        <taxon>Kineosporiales</taxon>
        <taxon>Kineosporiaceae</taxon>
        <taxon>Quadrisphaera</taxon>
    </lineage>
</organism>
<feature type="transmembrane region" description="Helical" evidence="2">
    <location>
        <begin position="57"/>
        <end position="75"/>
    </location>
</feature>
<evidence type="ECO:0000256" key="1">
    <source>
        <dbReference type="SAM" id="MobiDB-lite"/>
    </source>
</evidence>
<protein>
    <recommendedName>
        <fullName evidence="5">O-antigen ligase</fullName>
    </recommendedName>
</protein>
<dbReference type="PANTHER" id="PTHR37422:SF13">
    <property type="entry name" value="LIPOPOLYSACCHARIDE BIOSYNTHESIS PROTEIN PA4999-RELATED"/>
    <property type="match status" value="1"/>
</dbReference>
<feature type="transmembrane region" description="Helical" evidence="2">
    <location>
        <begin position="82"/>
        <end position="99"/>
    </location>
</feature>
<evidence type="ECO:0000313" key="4">
    <source>
        <dbReference type="Proteomes" id="UP000321234"/>
    </source>
</evidence>
<comment type="caution">
    <text evidence="3">The sequence shown here is derived from an EMBL/GenBank/DDBJ whole genome shotgun (WGS) entry which is preliminary data.</text>
</comment>
<feature type="transmembrane region" description="Helical" evidence="2">
    <location>
        <begin position="32"/>
        <end position="51"/>
    </location>
</feature>
<feature type="transmembrane region" description="Helical" evidence="2">
    <location>
        <begin position="131"/>
        <end position="150"/>
    </location>
</feature>
<name>A0A5C8ZFT5_9ACTN</name>